<dbReference type="Pfam" id="PF24840">
    <property type="entry name" value="NTF2_SigF"/>
    <property type="match status" value="1"/>
</dbReference>
<gene>
    <name evidence="4" type="ORF">DNG_02496</name>
</gene>
<dbReference type="AlphaFoldDB" id="A0AAE8MUX7"/>
<reference evidence="4" key="1">
    <citation type="submission" date="2018-03" db="EMBL/GenBank/DDBJ databases">
        <authorList>
            <person name="Guldener U."/>
        </authorList>
    </citation>
    <scope>NUCLEOTIDE SEQUENCE</scope>
</reference>
<feature type="transmembrane region" description="Helical" evidence="2">
    <location>
        <begin position="37"/>
        <end position="58"/>
    </location>
</feature>
<dbReference type="Proteomes" id="UP001187682">
    <property type="component" value="Unassembled WGS sequence"/>
</dbReference>
<protein>
    <recommendedName>
        <fullName evidence="3">SigF-like NTF2-like domain-containing protein</fullName>
    </recommendedName>
</protein>
<evidence type="ECO:0000256" key="2">
    <source>
        <dbReference type="SAM" id="Phobius"/>
    </source>
</evidence>
<keyword evidence="2" id="KW-1133">Transmembrane helix</keyword>
<evidence type="ECO:0000313" key="5">
    <source>
        <dbReference type="Proteomes" id="UP001187682"/>
    </source>
</evidence>
<evidence type="ECO:0000256" key="1">
    <source>
        <dbReference type="SAM" id="MobiDB-lite"/>
    </source>
</evidence>
<evidence type="ECO:0000313" key="4">
    <source>
        <dbReference type="EMBL" id="SPN99644.1"/>
    </source>
</evidence>
<keyword evidence="2" id="KW-0812">Transmembrane</keyword>
<sequence>MPVLPRTLPSLLLPRRASSGGSVASSYGALDSSPNPAVVAGIVLGSIAGYLIVIWLIYTCLNIGPAVDSSASTYLGGESVLTLSTRRAKSVRVRERVEVRTRQRSSQGGGRSRGGPVIVDAPSSEVSESTVFMSERRGGGMGRGGVRTVTTVSDESDSDDEIVVVEEEPRRGSRGGRGSNYERRSIKDISAIIRKFSHGTPQEQRDTLKTYFLPSASLTTPFIRVPPFADFYVYYLGIINSRRLIYLLCRLNNLLVRSLEFNIKSVVYDQRTATLTVHTSQTLSPLHIPFHTPTLTSILIFRLTQQSIDAQGRVVSRDDEAHLALGIRTRLYVSELESLIQPSEILKIFVPILGPGMWWLVRMWMTLFTLLLGSILVPLAGFLPEAVVRNGDVTLADKER</sequence>
<dbReference type="PANTHER" id="PTHR35393:SF1">
    <property type="entry name" value="SNOAL-LIKE DOMAIN-CONTAINING PROTEIN"/>
    <property type="match status" value="1"/>
</dbReference>
<keyword evidence="5" id="KW-1185">Reference proteome</keyword>
<accession>A0AAE8MUX7</accession>
<proteinExistence type="predicted"/>
<feature type="region of interest" description="Disordered" evidence="1">
    <location>
        <begin position="94"/>
        <end position="152"/>
    </location>
</feature>
<keyword evidence="2" id="KW-0472">Membrane</keyword>
<name>A0AAE8MUX7_9PEZI</name>
<dbReference type="InterPro" id="IPR057514">
    <property type="entry name" value="NTF2_SigF"/>
</dbReference>
<comment type="caution">
    <text evidence="4">The sequence shown here is derived from an EMBL/GenBank/DDBJ whole genome shotgun (WGS) entry which is preliminary data.</text>
</comment>
<dbReference type="EMBL" id="ONZQ02000003">
    <property type="protein sequence ID" value="SPN99644.1"/>
    <property type="molecule type" value="Genomic_DNA"/>
</dbReference>
<evidence type="ECO:0000259" key="3">
    <source>
        <dbReference type="Pfam" id="PF24840"/>
    </source>
</evidence>
<organism evidence="4 5">
    <name type="scientific">Cephalotrichum gorgonifer</name>
    <dbReference type="NCBI Taxonomy" id="2041049"/>
    <lineage>
        <taxon>Eukaryota</taxon>
        <taxon>Fungi</taxon>
        <taxon>Dikarya</taxon>
        <taxon>Ascomycota</taxon>
        <taxon>Pezizomycotina</taxon>
        <taxon>Sordariomycetes</taxon>
        <taxon>Hypocreomycetidae</taxon>
        <taxon>Microascales</taxon>
        <taxon>Microascaceae</taxon>
        <taxon>Cephalotrichum</taxon>
    </lineage>
</organism>
<feature type="transmembrane region" description="Helical" evidence="2">
    <location>
        <begin position="363"/>
        <end position="383"/>
    </location>
</feature>
<dbReference type="PANTHER" id="PTHR35393">
    <property type="entry name" value="CHROMOSOME 1, WHOLE GENOME SHOTGUN SEQUENCE"/>
    <property type="match status" value="1"/>
</dbReference>
<feature type="domain" description="SigF-like NTF2-like" evidence="3">
    <location>
        <begin position="187"/>
        <end position="319"/>
    </location>
</feature>